<evidence type="ECO:0000256" key="3">
    <source>
        <dbReference type="ARBA" id="ARBA00022989"/>
    </source>
</evidence>
<keyword evidence="2 5" id="KW-0812">Transmembrane</keyword>
<evidence type="ECO:0000256" key="1">
    <source>
        <dbReference type="ARBA" id="ARBA00004141"/>
    </source>
</evidence>
<comment type="caution">
    <text evidence="7">The sequence shown here is derived from an EMBL/GenBank/DDBJ whole genome shotgun (WGS) entry which is preliminary data.</text>
</comment>
<dbReference type="Proteomes" id="UP001295794">
    <property type="component" value="Unassembled WGS sequence"/>
</dbReference>
<proteinExistence type="inferred from homology"/>
<feature type="compositionally biased region" description="Low complexity" evidence="6">
    <location>
        <begin position="1"/>
        <end position="21"/>
    </location>
</feature>
<organism evidence="7 8">
    <name type="scientific">Mycena citricolor</name>
    <dbReference type="NCBI Taxonomy" id="2018698"/>
    <lineage>
        <taxon>Eukaryota</taxon>
        <taxon>Fungi</taxon>
        <taxon>Dikarya</taxon>
        <taxon>Basidiomycota</taxon>
        <taxon>Agaricomycotina</taxon>
        <taxon>Agaricomycetes</taxon>
        <taxon>Agaricomycetidae</taxon>
        <taxon>Agaricales</taxon>
        <taxon>Marasmiineae</taxon>
        <taxon>Mycenaceae</taxon>
        <taxon>Mycena</taxon>
    </lineage>
</organism>
<feature type="region of interest" description="Disordered" evidence="6">
    <location>
        <begin position="1"/>
        <end position="22"/>
    </location>
</feature>
<sequence>MDMMNMTSSAPSTNATSSAMPDHSMPDMSLMMKAYLHFTPGDLVLFKSIAPRSGGEIFAACLIFFLLAVGERYLRALHAEFRTRCVARTRRLMARMSAEDGKPLTADAADTHAIPPVPRRAPRTPFILTQELARGALAGVQSTFHYALMLVAMYVVRPPLAPTDADCGRTFNVAYIASIVIGTVVGEMAFGRLGH</sequence>
<keyword evidence="5" id="KW-0187">Copper transport</keyword>
<protein>
    <recommendedName>
        <fullName evidence="5">Copper transport protein</fullName>
    </recommendedName>
</protein>
<dbReference type="AlphaFoldDB" id="A0AAD2GZM8"/>
<dbReference type="Pfam" id="PF04145">
    <property type="entry name" value="Ctr"/>
    <property type="match status" value="1"/>
</dbReference>
<feature type="transmembrane region" description="Helical" evidence="5">
    <location>
        <begin position="136"/>
        <end position="156"/>
    </location>
</feature>
<evidence type="ECO:0000256" key="4">
    <source>
        <dbReference type="ARBA" id="ARBA00023136"/>
    </source>
</evidence>
<keyword evidence="8" id="KW-1185">Reference proteome</keyword>
<evidence type="ECO:0000313" key="8">
    <source>
        <dbReference type="Proteomes" id="UP001295794"/>
    </source>
</evidence>
<reference evidence="7" key="1">
    <citation type="submission" date="2023-11" db="EMBL/GenBank/DDBJ databases">
        <authorList>
            <person name="De Vega J J."/>
            <person name="De Vega J J."/>
        </authorList>
    </citation>
    <scope>NUCLEOTIDE SEQUENCE</scope>
</reference>
<comment type="subcellular location">
    <subcellularLocation>
        <location evidence="1 5">Membrane</location>
        <topology evidence="1 5">Multi-pass membrane protein</topology>
    </subcellularLocation>
</comment>
<keyword evidence="5" id="KW-0186">Copper</keyword>
<keyword evidence="5" id="KW-0813">Transport</keyword>
<evidence type="ECO:0000256" key="2">
    <source>
        <dbReference type="ARBA" id="ARBA00022692"/>
    </source>
</evidence>
<evidence type="ECO:0000256" key="5">
    <source>
        <dbReference type="RuleBase" id="RU367022"/>
    </source>
</evidence>
<dbReference type="PANTHER" id="PTHR12483">
    <property type="entry name" value="SOLUTE CARRIER FAMILY 31 COPPER TRANSPORTERS"/>
    <property type="match status" value="1"/>
</dbReference>
<evidence type="ECO:0000256" key="6">
    <source>
        <dbReference type="SAM" id="MobiDB-lite"/>
    </source>
</evidence>
<dbReference type="InterPro" id="IPR007274">
    <property type="entry name" value="Cop_transporter"/>
</dbReference>
<comment type="similarity">
    <text evidence="5">Belongs to the copper transporter (Ctr) (TC 1.A.56) family. SLC31A subfamily.</text>
</comment>
<feature type="transmembrane region" description="Helical" evidence="5">
    <location>
        <begin position="171"/>
        <end position="190"/>
    </location>
</feature>
<evidence type="ECO:0000313" key="7">
    <source>
        <dbReference type="EMBL" id="CAK5266511.1"/>
    </source>
</evidence>
<dbReference type="GO" id="GO:0005375">
    <property type="term" value="F:copper ion transmembrane transporter activity"/>
    <property type="evidence" value="ECO:0007669"/>
    <property type="project" value="UniProtKB-UniRule"/>
</dbReference>
<keyword evidence="5" id="KW-0406">Ion transport</keyword>
<dbReference type="GO" id="GO:0005886">
    <property type="term" value="C:plasma membrane"/>
    <property type="evidence" value="ECO:0007669"/>
    <property type="project" value="TreeGrafter"/>
</dbReference>
<keyword evidence="4 5" id="KW-0472">Membrane</keyword>
<name>A0AAD2GZM8_9AGAR</name>
<dbReference type="EMBL" id="CAVNYO010000109">
    <property type="protein sequence ID" value="CAK5266511.1"/>
    <property type="molecule type" value="Genomic_DNA"/>
</dbReference>
<feature type="transmembrane region" description="Helical" evidence="5">
    <location>
        <begin position="57"/>
        <end position="74"/>
    </location>
</feature>
<keyword evidence="3 5" id="KW-1133">Transmembrane helix</keyword>
<gene>
    <name evidence="7" type="ORF">MYCIT1_LOCUS8298</name>
</gene>
<accession>A0AAD2GZM8</accession>
<dbReference type="PANTHER" id="PTHR12483:SF27">
    <property type="entry name" value="COPPER TRANSPORT PROTEIN CTR1"/>
    <property type="match status" value="1"/>
</dbReference>